<sequence length="137" mass="15329">MSTKTESENIALVRRMVTEVQQNGNFDIIDESIHPDWIDHTHRPGTAGDREAVKNIMRGLHKALLDIKVDIIHCVCTGDVVATNKIIRGRQVGELFGQPASDQMIEFRVMDFVRVQDGKLIEHWGSLGQIKPISDGA</sequence>
<dbReference type="PANTHER" id="PTHR38436:SF1">
    <property type="entry name" value="ESTER CYCLASE"/>
    <property type="match status" value="1"/>
</dbReference>
<protein>
    <recommendedName>
        <fullName evidence="3">SnoaL-like domain-containing protein</fullName>
    </recommendedName>
</protein>
<dbReference type="InterPro" id="IPR032710">
    <property type="entry name" value="NTF2-like_dom_sf"/>
</dbReference>
<dbReference type="PANTHER" id="PTHR38436">
    <property type="entry name" value="POLYKETIDE CYCLASE SNOAL-LIKE DOMAIN"/>
    <property type="match status" value="1"/>
</dbReference>
<dbReference type="AlphaFoldDB" id="A0A0D2CK28"/>
<dbReference type="RefSeq" id="XP_016244125.1">
    <property type="nucleotide sequence ID" value="XM_016399563.1"/>
</dbReference>
<name>A0A0D2CK28_9EURO</name>
<dbReference type="GO" id="GO:0030638">
    <property type="term" value="P:polyketide metabolic process"/>
    <property type="evidence" value="ECO:0007669"/>
    <property type="project" value="InterPro"/>
</dbReference>
<keyword evidence="2" id="KW-1185">Reference proteome</keyword>
<dbReference type="HOGENOM" id="CLU_100997_5_1_1"/>
<dbReference type="Gene3D" id="3.10.450.50">
    <property type="match status" value="1"/>
</dbReference>
<accession>A0A0D2CK28</accession>
<dbReference type="VEuPathDB" id="FungiDB:PV07_12071"/>
<dbReference type="Pfam" id="PF07366">
    <property type="entry name" value="SnoaL"/>
    <property type="match status" value="1"/>
</dbReference>
<dbReference type="InterPro" id="IPR009959">
    <property type="entry name" value="Cyclase_SnoaL-like"/>
</dbReference>
<evidence type="ECO:0000313" key="1">
    <source>
        <dbReference type="EMBL" id="KIW23909.1"/>
    </source>
</evidence>
<dbReference type="GeneID" id="27351265"/>
<dbReference type="EMBL" id="KN847046">
    <property type="protein sequence ID" value="KIW23909.1"/>
    <property type="molecule type" value="Genomic_DNA"/>
</dbReference>
<evidence type="ECO:0000313" key="2">
    <source>
        <dbReference type="Proteomes" id="UP000054466"/>
    </source>
</evidence>
<gene>
    <name evidence="1" type="ORF">PV07_12071</name>
</gene>
<dbReference type="Proteomes" id="UP000054466">
    <property type="component" value="Unassembled WGS sequence"/>
</dbReference>
<proteinExistence type="predicted"/>
<dbReference type="SUPFAM" id="SSF54427">
    <property type="entry name" value="NTF2-like"/>
    <property type="match status" value="1"/>
</dbReference>
<reference evidence="1 2" key="1">
    <citation type="submission" date="2015-01" db="EMBL/GenBank/DDBJ databases">
        <title>The Genome Sequence of Cladophialophora immunda CBS83496.</title>
        <authorList>
            <consortium name="The Broad Institute Genomics Platform"/>
            <person name="Cuomo C."/>
            <person name="de Hoog S."/>
            <person name="Gorbushina A."/>
            <person name="Stielow B."/>
            <person name="Teixiera M."/>
            <person name="Abouelleil A."/>
            <person name="Chapman S.B."/>
            <person name="Priest M."/>
            <person name="Young S.K."/>
            <person name="Wortman J."/>
            <person name="Nusbaum C."/>
            <person name="Birren B."/>
        </authorList>
    </citation>
    <scope>NUCLEOTIDE SEQUENCE [LARGE SCALE GENOMIC DNA]</scope>
    <source>
        <strain evidence="1 2">CBS 83496</strain>
    </source>
</reference>
<evidence type="ECO:0008006" key="3">
    <source>
        <dbReference type="Google" id="ProtNLM"/>
    </source>
</evidence>
<organism evidence="1 2">
    <name type="scientific">Cladophialophora immunda</name>
    <dbReference type="NCBI Taxonomy" id="569365"/>
    <lineage>
        <taxon>Eukaryota</taxon>
        <taxon>Fungi</taxon>
        <taxon>Dikarya</taxon>
        <taxon>Ascomycota</taxon>
        <taxon>Pezizomycotina</taxon>
        <taxon>Eurotiomycetes</taxon>
        <taxon>Chaetothyriomycetidae</taxon>
        <taxon>Chaetothyriales</taxon>
        <taxon>Herpotrichiellaceae</taxon>
        <taxon>Cladophialophora</taxon>
    </lineage>
</organism>
<dbReference type="OrthoDB" id="3863317at2759"/>